<dbReference type="PANTHER" id="PTHR43861">
    <property type="entry name" value="TRANS-ACONITATE 2-METHYLTRANSFERASE-RELATED"/>
    <property type="match status" value="1"/>
</dbReference>
<keyword evidence="1 5" id="KW-0489">Methyltransferase</keyword>
<dbReference type="OrthoDB" id="8300214at2759"/>
<proteinExistence type="predicted"/>
<dbReference type="PANTHER" id="PTHR43861:SF1">
    <property type="entry name" value="TRANS-ACONITATE 2-METHYLTRANSFERASE"/>
    <property type="match status" value="1"/>
</dbReference>
<dbReference type="GO" id="GO:0032259">
    <property type="term" value="P:methylation"/>
    <property type="evidence" value="ECO:0007669"/>
    <property type="project" value="UniProtKB-KW"/>
</dbReference>
<evidence type="ECO:0000256" key="3">
    <source>
        <dbReference type="SAM" id="Phobius"/>
    </source>
</evidence>
<dbReference type="AlphaFoldDB" id="A0A4C1YXH5"/>
<keyword evidence="3" id="KW-0812">Transmembrane</keyword>
<evidence type="ECO:0000259" key="4">
    <source>
        <dbReference type="Pfam" id="PF13649"/>
    </source>
</evidence>
<dbReference type="InterPro" id="IPR041698">
    <property type="entry name" value="Methyltransf_25"/>
</dbReference>
<dbReference type="InterPro" id="IPR029063">
    <property type="entry name" value="SAM-dependent_MTases_sf"/>
</dbReference>
<dbReference type="EMBL" id="BGZK01001398">
    <property type="protein sequence ID" value="GBP79045.1"/>
    <property type="molecule type" value="Genomic_DNA"/>
</dbReference>
<reference evidence="5 6" key="1">
    <citation type="journal article" date="2019" name="Commun. Biol.">
        <title>The bagworm genome reveals a unique fibroin gene that provides high tensile strength.</title>
        <authorList>
            <person name="Kono N."/>
            <person name="Nakamura H."/>
            <person name="Ohtoshi R."/>
            <person name="Tomita M."/>
            <person name="Numata K."/>
            <person name="Arakawa K."/>
        </authorList>
    </citation>
    <scope>NUCLEOTIDE SEQUENCE [LARGE SCALE GENOMIC DNA]</scope>
</reference>
<accession>A0A4C1YXH5</accession>
<feature type="domain" description="Methyltransferase" evidence="4">
    <location>
        <begin position="12"/>
        <end position="109"/>
    </location>
</feature>
<keyword evidence="6" id="KW-1185">Reference proteome</keyword>
<evidence type="ECO:0000313" key="6">
    <source>
        <dbReference type="Proteomes" id="UP000299102"/>
    </source>
</evidence>
<dbReference type="Gene3D" id="3.40.50.150">
    <property type="entry name" value="Vaccinia Virus protein VP39"/>
    <property type="match status" value="1"/>
</dbReference>
<protein>
    <submittedName>
        <fullName evidence="5">Juvenile hormone acid O-methyltransferase</fullName>
    </submittedName>
</protein>
<keyword evidence="2 5" id="KW-0808">Transferase</keyword>
<dbReference type="Proteomes" id="UP000299102">
    <property type="component" value="Unassembled WGS sequence"/>
</dbReference>
<organism evidence="5 6">
    <name type="scientific">Eumeta variegata</name>
    <name type="common">Bagworm moth</name>
    <name type="synonym">Eumeta japonica</name>
    <dbReference type="NCBI Taxonomy" id="151549"/>
    <lineage>
        <taxon>Eukaryota</taxon>
        <taxon>Metazoa</taxon>
        <taxon>Ecdysozoa</taxon>
        <taxon>Arthropoda</taxon>
        <taxon>Hexapoda</taxon>
        <taxon>Insecta</taxon>
        <taxon>Pterygota</taxon>
        <taxon>Neoptera</taxon>
        <taxon>Endopterygota</taxon>
        <taxon>Lepidoptera</taxon>
        <taxon>Glossata</taxon>
        <taxon>Ditrysia</taxon>
        <taxon>Tineoidea</taxon>
        <taxon>Psychidae</taxon>
        <taxon>Oiketicinae</taxon>
        <taxon>Eumeta</taxon>
    </lineage>
</organism>
<name>A0A4C1YXH5_EUMVA</name>
<dbReference type="STRING" id="151549.A0A4C1YXH5"/>
<feature type="transmembrane region" description="Helical" evidence="3">
    <location>
        <begin position="258"/>
        <end position="280"/>
    </location>
</feature>
<dbReference type="SUPFAM" id="SSF53335">
    <property type="entry name" value="S-adenosyl-L-methionine-dependent methyltransferases"/>
    <property type="match status" value="1"/>
</dbReference>
<evidence type="ECO:0000256" key="2">
    <source>
        <dbReference type="ARBA" id="ARBA00022679"/>
    </source>
</evidence>
<comment type="caution">
    <text evidence="5">The sequence shown here is derived from an EMBL/GenBank/DDBJ whole genome shotgun (WGS) entry which is preliminary data.</text>
</comment>
<dbReference type="CDD" id="cd02440">
    <property type="entry name" value="AdoMet_MTases"/>
    <property type="match status" value="1"/>
</dbReference>
<gene>
    <name evidence="5" type="primary">JHAMT</name>
    <name evidence="5" type="ORF">EVAR_59962_1</name>
</gene>
<evidence type="ECO:0000256" key="1">
    <source>
        <dbReference type="ARBA" id="ARBA00022603"/>
    </source>
</evidence>
<keyword evidence="3" id="KW-1133">Transmembrane helix</keyword>
<dbReference type="Pfam" id="PF13649">
    <property type="entry name" value="Methyltransf_25"/>
    <property type="match status" value="1"/>
</dbReference>
<dbReference type="GO" id="GO:0008168">
    <property type="term" value="F:methyltransferase activity"/>
    <property type="evidence" value="ECO:0007669"/>
    <property type="project" value="UniProtKB-KW"/>
</dbReference>
<evidence type="ECO:0000313" key="5">
    <source>
        <dbReference type="EMBL" id="GBP79045.1"/>
    </source>
</evidence>
<sequence>MRTYWKEYNDRVLDVGCGDGGVTVDLLRQHMPVNFERLLGCDISESMIEHANKHYRDRRTEFLVLDIESSMPDELIEKFNHVFSFFTLHWVLQQEKAFRNIYNLLDIDGDCLLVFMGHTLIFDTWRRLSKQQKCSAYMKDVDKYVSPYHDCVDPETRVRSLMETVGFHEVDVQCRNKTFIYDNVESFKKALTAISPFAMPSNVQEEFLEEMIKELQLMDKPNDDIEDDTKVHSLLITFTPPKALASLRDVPARTLRPFILCLVHAEGCLILFGISLALLVRDLDKAVHVDDNRLDGIKPAVM</sequence>
<keyword evidence="3" id="KW-0472">Membrane</keyword>